<dbReference type="InterPro" id="IPR056166">
    <property type="entry name" value="TPR_ELP1"/>
</dbReference>
<evidence type="ECO:0000256" key="1">
    <source>
        <dbReference type="ARBA" id="ARBA00005043"/>
    </source>
</evidence>
<comment type="subcellular location">
    <subcellularLocation>
        <location evidence="5">Cytoplasm</location>
    </subcellularLocation>
    <subcellularLocation>
        <location evidence="5">Nucleus</location>
    </subcellularLocation>
</comment>
<dbReference type="UniPathway" id="UPA00988"/>
<feature type="domain" description="ELP1 TPR" evidence="9">
    <location>
        <begin position="900"/>
        <end position="1062"/>
    </location>
</feature>
<dbReference type="GO" id="GO:0005829">
    <property type="term" value="C:cytosol"/>
    <property type="evidence" value="ECO:0007669"/>
    <property type="project" value="TreeGrafter"/>
</dbReference>
<keyword evidence="4" id="KW-0819">tRNA processing</keyword>
<evidence type="ECO:0000256" key="6">
    <source>
        <dbReference type="SAM" id="MobiDB-lite"/>
    </source>
</evidence>
<evidence type="ECO:0000259" key="11">
    <source>
        <dbReference type="Pfam" id="PF23936"/>
    </source>
</evidence>
<comment type="similarity">
    <text evidence="2 5">Belongs to the ELP1/IKA1 family.</text>
</comment>
<dbReference type="Pfam" id="PF23878">
    <property type="entry name" value="TPR_ELP1"/>
    <property type="match status" value="1"/>
</dbReference>
<evidence type="ECO:0000256" key="5">
    <source>
        <dbReference type="PIRNR" id="PIRNR017233"/>
    </source>
</evidence>
<dbReference type="Pfam" id="PF23797">
    <property type="entry name" value="Beta-prop_ELP1_2nd"/>
    <property type="match status" value="1"/>
</dbReference>
<dbReference type="InParanoid" id="A0A3N4M3T3"/>
<accession>A0A3N4M3T3</accession>
<feature type="domain" description="ELP1 N-terminal second beta-propeller" evidence="8">
    <location>
        <begin position="409"/>
        <end position="665"/>
    </location>
</feature>
<dbReference type="SUPFAM" id="SSF69322">
    <property type="entry name" value="Tricorn protease domain 2"/>
    <property type="match status" value="1"/>
</dbReference>
<keyword evidence="13" id="KW-1185">Reference proteome</keyword>
<proteinExistence type="inferred from homology"/>
<dbReference type="FunCoup" id="A0A3N4M3T3">
    <property type="interactions" value="1060"/>
</dbReference>
<evidence type="ECO:0000256" key="2">
    <source>
        <dbReference type="ARBA" id="ARBA00006086"/>
    </source>
</evidence>
<evidence type="ECO:0000313" key="13">
    <source>
        <dbReference type="Proteomes" id="UP000267821"/>
    </source>
</evidence>
<dbReference type="EMBL" id="ML121529">
    <property type="protein sequence ID" value="RPB28549.1"/>
    <property type="molecule type" value="Genomic_DNA"/>
</dbReference>
<evidence type="ECO:0000256" key="3">
    <source>
        <dbReference type="ARBA" id="ARBA00022490"/>
    </source>
</evidence>
<protein>
    <recommendedName>
        <fullName evidence="5">Elongator complex protein 1</fullName>
    </recommendedName>
</protein>
<feature type="region of interest" description="Disordered" evidence="6">
    <location>
        <begin position="1161"/>
        <end position="1184"/>
    </location>
</feature>
<dbReference type="Pfam" id="PF23936">
    <property type="entry name" value="HB_ELP1"/>
    <property type="match status" value="1"/>
</dbReference>
<feature type="domain" description="ELP1 alpha-solenoid" evidence="10">
    <location>
        <begin position="689"/>
        <end position="892"/>
    </location>
</feature>
<sequence length="1301" mass="144687">MRNLLLTQRVHLSVSSTEIPDLPLTATAWDAATDSLICTFGPSGVESVIEVKRLQKQGQISTITSFDVPCELPSLKCDLVLSLHFFADTNTICIVFAGGNIVVVEVDENFASRGVEIVGSVDEGITGASWSPDEEVLAITTSASTFLLMTRSFENIATTTFTETDLLASNHVSVGWGKKETQFQGKRAKAMRDPTVPEYVDEGILSASDDGKVTISWRGDGAYLAISGVQNVEDKRRRIIRVYSREGTLDSVSEPVDRLEGTLSWRPSGNLIAGIQMFPDTSRIDVVFFERNGLRHGEFTMSIPGGSFEGQNIYELAWNADSTVLAVVLKGRVQLWTMGNYHYYLKQEIIYDAEGSLNYPEDAPVVVWHPEKALQLALNLNDKVVVYSWIWSVHRGTTQPPNDHGMVAVIDGGKLKLTPLRWANVPPPIALYDIQLETTPIDVAVSYTDGLIAVLRSTGLDLVKWYPGKPRDAKKPKLIANATRFQALDSVRQIAFLSSNRLTVLVDAIACCMLLHYDIDFSSSTITKAGEEILPLGTTRIVPDALDATGEFYYVENHRIVTSANDPNTKLEFPTTCPWVEMARIDGQVNYFGLSENGKLYANSTLIAPNCTSFIVTNAHLIYTTTQHFVKFVHLQTGGKDFEIPTDDPTGDERCRSIERGAKLVHVMPSSFSLTLQMPRGNLETIYPRALVVAGIRRSIEAKDYKTAFLACRSQRVDLNILHDHAPEQFLQNVELFIDQVKKVEHVDLFLSQLREEDVSQTMYRETLPRADVPSTAKKSQPAQTDSKVNKICNAFLDVLLPSRLSTKLQNIVTAYVCKSPPDHDAALLLIAKLREGNTELVEKAVEHVCWLADANNLYNNALGLYNLELTLLVAQQSQKDPREYLPFLQSLEELEHNRRRFVIDDHLGRHVKALRSLVDMGDDTFEEAKTYIVKHALYQQALGLYKYNEDKQKKLMLLYAEYLDEQSRFREAGLAYESIQHLHPALLAYRRANLWQQALSLALLIPISNSELSSLSESLADHLIEAKDFSSAAQIYVDYRNDIPEATRLLCRGSHFAEAMRLVANSGKPELLQSVVDAGLVEAFSTTVELLADCKAQAHAQLGRLRELRAKKEEDPLAYFEGLPEGSGANIPDNISLAPTDASTSGGTFMTRYTGKTAGTAMTGATRRTSKNRKREERKRARGKKGTIYEEEYLVRSLARLVERLEIVKDEIGRLVEGMVRRGMRERATAVQEKMVEMGGILKGCVEEVFSDKNAVNLFFYGTGGGDGEGDDGEGGHGPVNVNGEKKIPVVKDFERLAIL</sequence>
<keyword evidence="12" id="KW-0418">Kinase</keyword>
<feature type="domain" description="ELP1 three-helical bundle" evidence="11">
    <location>
        <begin position="1073"/>
        <end position="1244"/>
    </location>
</feature>
<evidence type="ECO:0000259" key="10">
    <source>
        <dbReference type="Pfam" id="PF23925"/>
    </source>
</evidence>
<dbReference type="GO" id="GO:0002926">
    <property type="term" value="P:tRNA wobble base 5-methoxycarbonylmethyl-2-thiouridinylation"/>
    <property type="evidence" value="ECO:0007669"/>
    <property type="project" value="TreeGrafter"/>
</dbReference>
<keyword evidence="3 5" id="KW-0963">Cytoplasm</keyword>
<dbReference type="GO" id="GO:0033588">
    <property type="term" value="C:elongator holoenzyme complex"/>
    <property type="evidence" value="ECO:0007669"/>
    <property type="project" value="InterPro"/>
</dbReference>
<dbReference type="InterPro" id="IPR056164">
    <property type="entry name" value="Beta-prop_ELP1_1st"/>
</dbReference>
<dbReference type="PANTHER" id="PTHR12747">
    <property type="entry name" value="ELONGATOR COMPLEX PROTEIN 1"/>
    <property type="match status" value="1"/>
</dbReference>
<dbReference type="GO" id="GO:0005634">
    <property type="term" value="C:nucleus"/>
    <property type="evidence" value="ECO:0007669"/>
    <property type="project" value="UniProtKB-SubCell"/>
</dbReference>
<reference evidence="12 13" key="1">
    <citation type="journal article" date="2018" name="Nat. Ecol. Evol.">
        <title>Pezizomycetes genomes reveal the molecular basis of ectomycorrhizal truffle lifestyle.</title>
        <authorList>
            <person name="Murat C."/>
            <person name="Payen T."/>
            <person name="Noel B."/>
            <person name="Kuo A."/>
            <person name="Morin E."/>
            <person name="Chen J."/>
            <person name="Kohler A."/>
            <person name="Krizsan K."/>
            <person name="Balestrini R."/>
            <person name="Da Silva C."/>
            <person name="Montanini B."/>
            <person name="Hainaut M."/>
            <person name="Levati E."/>
            <person name="Barry K.W."/>
            <person name="Belfiori B."/>
            <person name="Cichocki N."/>
            <person name="Clum A."/>
            <person name="Dockter R.B."/>
            <person name="Fauchery L."/>
            <person name="Guy J."/>
            <person name="Iotti M."/>
            <person name="Le Tacon F."/>
            <person name="Lindquist E.A."/>
            <person name="Lipzen A."/>
            <person name="Malagnac F."/>
            <person name="Mello A."/>
            <person name="Molinier V."/>
            <person name="Miyauchi S."/>
            <person name="Poulain J."/>
            <person name="Riccioni C."/>
            <person name="Rubini A."/>
            <person name="Sitrit Y."/>
            <person name="Splivallo R."/>
            <person name="Traeger S."/>
            <person name="Wang M."/>
            <person name="Zifcakova L."/>
            <person name="Wipf D."/>
            <person name="Zambonelli A."/>
            <person name="Paolocci F."/>
            <person name="Nowrousian M."/>
            <person name="Ottonello S."/>
            <person name="Baldrian P."/>
            <person name="Spatafora J.W."/>
            <person name="Henrissat B."/>
            <person name="Nagy L.G."/>
            <person name="Aury J.M."/>
            <person name="Wincker P."/>
            <person name="Grigoriev I.V."/>
            <person name="Bonfante P."/>
            <person name="Martin F.M."/>
        </authorList>
    </citation>
    <scope>NUCLEOTIDE SEQUENCE [LARGE SCALE GENOMIC DNA]</scope>
    <source>
        <strain evidence="12 13">ATCC MYA-4762</strain>
    </source>
</reference>
<comment type="function">
    <text evidence="5">Component of the elongator complex which is required for multiple tRNA modifications, including mcm5U (5-methoxycarbonylmethyl uridine), mcm5s2U (5-methoxycarbonylmethyl-2-thiouridine), and ncm5U (5-carbamoylmethyl uridine). The elongator complex catalyzes formation of carboxymethyluridine in the wobble base at position 34 in tRNAs.</text>
</comment>
<dbReference type="Proteomes" id="UP000267821">
    <property type="component" value="Unassembled WGS sequence"/>
</dbReference>
<organism evidence="12 13">
    <name type="scientific">Terfezia boudieri ATCC MYA-4762</name>
    <dbReference type="NCBI Taxonomy" id="1051890"/>
    <lineage>
        <taxon>Eukaryota</taxon>
        <taxon>Fungi</taxon>
        <taxon>Dikarya</taxon>
        <taxon>Ascomycota</taxon>
        <taxon>Pezizomycotina</taxon>
        <taxon>Pezizomycetes</taxon>
        <taxon>Pezizales</taxon>
        <taxon>Pezizaceae</taxon>
        <taxon>Terfezia</taxon>
    </lineage>
</organism>
<dbReference type="OrthoDB" id="40048at2759"/>
<dbReference type="PANTHER" id="PTHR12747:SF0">
    <property type="entry name" value="ELONGATOR COMPLEX PROTEIN 1"/>
    <property type="match status" value="1"/>
</dbReference>
<dbReference type="InterPro" id="IPR056165">
    <property type="entry name" value="Beta-prop_ELP1_2nd"/>
</dbReference>
<dbReference type="InterPro" id="IPR006849">
    <property type="entry name" value="Elp1"/>
</dbReference>
<gene>
    <name evidence="12" type="ORF">L211DRAFT_801997</name>
</gene>
<evidence type="ECO:0000313" key="12">
    <source>
        <dbReference type="EMBL" id="RPB28549.1"/>
    </source>
</evidence>
<dbReference type="Pfam" id="PF04762">
    <property type="entry name" value="Beta-prop_ELP1_1st"/>
    <property type="match status" value="1"/>
</dbReference>
<dbReference type="PIRSF" id="PIRSF017233">
    <property type="entry name" value="IKAP"/>
    <property type="match status" value="1"/>
</dbReference>
<dbReference type="GO" id="GO:0000049">
    <property type="term" value="F:tRNA binding"/>
    <property type="evidence" value="ECO:0007669"/>
    <property type="project" value="TreeGrafter"/>
</dbReference>
<keyword evidence="12" id="KW-0808">Transferase</keyword>
<comment type="pathway">
    <text evidence="1">tRNA modification; 5-methoxycarbonylmethyl-2-thiouridine-tRNA biosynthesis.</text>
</comment>
<evidence type="ECO:0000259" key="9">
    <source>
        <dbReference type="Pfam" id="PF23878"/>
    </source>
</evidence>
<dbReference type="GO" id="GO:0016301">
    <property type="term" value="F:kinase activity"/>
    <property type="evidence" value="ECO:0007669"/>
    <property type="project" value="UniProtKB-KW"/>
</dbReference>
<evidence type="ECO:0000256" key="4">
    <source>
        <dbReference type="ARBA" id="ARBA00022694"/>
    </source>
</evidence>
<dbReference type="InterPro" id="IPR056167">
    <property type="entry name" value="A-sol_ELP1"/>
</dbReference>
<name>A0A3N4M3T3_9PEZI</name>
<evidence type="ECO:0000259" key="8">
    <source>
        <dbReference type="Pfam" id="PF23797"/>
    </source>
</evidence>
<dbReference type="STRING" id="1051890.A0A3N4M3T3"/>
<feature type="domain" description="ELP1 first N-terminal beta-propeller" evidence="7">
    <location>
        <begin position="1"/>
        <end position="371"/>
    </location>
</feature>
<dbReference type="Pfam" id="PF23925">
    <property type="entry name" value="A-sol_ELP1"/>
    <property type="match status" value="1"/>
</dbReference>
<keyword evidence="5" id="KW-0539">Nucleus</keyword>
<evidence type="ECO:0000259" key="7">
    <source>
        <dbReference type="Pfam" id="PF04762"/>
    </source>
</evidence>
<dbReference type="InterPro" id="IPR056169">
    <property type="entry name" value="HB_ELP1"/>
</dbReference>